<dbReference type="EMBL" id="CP053825">
    <property type="protein sequence ID" value="QKF80243.1"/>
    <property type="molecule type" value="Genomic_DNA"/>
</dbReference>
<dbReference type="Proteomes" id="UP000509246">
    <property type="component" value="Chromosome"/>
</dbReference>
<dbReference type="GeneID" id="56587100"/>
<accession>A0A7L5ICF2</accession>
<gene>
    <name evidence="1" type="ORF">CARM_1350</name>
</gene>
<dbReference type="InterPro" id="IPR014985">
    <property type="entry name" value="WbqC"/>
</dbReference>
<protein>
    <submittedName>
        <fullName evidence="1">WbqC family protein</fullName>
    </submittedName>
</protein>
<dbReference type="Pfam" id="PF08889">
    <property type="entry name" value="WbqC"/>
    <property type="match status" value="1"/>
</dbReference>
<dbReference type="AlphaFoldDB" id="A0A7L5ICF2"/>
<dbReference type="KEGG" id="carm:CARM_1350"/>
<dbReference type="RefSeq" id="WP_176301016.1">
    <property type="nucleotide sequence ID" value="NZ_CBCSFY010000012.1"/>
</dbReference>
<proteinExistence type="predicted"/>
<sequence>MQIAIMQPTFNPWIGYMYMIKSVDTFVFLDNVQFERRSWQNRNKIKLQNKTFMLGLNLQKTSQKTSLQDILFEKDDKWKIKFLKTIYHAYSKSINFDKYYHILENALYKHTHLVHFNMELIKIYCQHLNIQTPILQASNLNITNKKKEKLLLEICKTLKADKYLSPEGSKNYLEEEKAQEMFKNANIQIKYFNFIHPRYAQLGSNFIPYLGILDFLFNEKNPKEKFKEVIKENESFNKK</sequence>
<evidence type="ECO:0000313" key="2">
    <source>
        <dbReference type="Proteomes" id="UP000509246"/>
    </source>
</evidence>
<organism evidence="1 2">
    <name type="scientific">Campylobacter armoricus</name>
    <dbReference type="NCBI Taxonomy" id="2505970"/>
    <lineage>
        <taxon>Bacteria</taxon>
        <taxon>Pseudomonadati</taxon>
        <taxon>Campylobacterota</taxon>
        <taxon>Epsilonproteobacteria</taxon>
        <taxon>Campylobacterales</taxon>
        <taxon>Campylobacteraceae</taxon>
        <taxon>Campylobacter</taxon>
    </lineage>
</organism>
<keyword evidence="2" id="KW-1185">Reference proteome</keyword>
<evidence type="ECO:0000313" key="1">
    <source>
        <dbReference type="EMBL" id="QKF80243.1"/>
    </source>
</evidence>
<reference evidence="1 2" key="1">
    <citation type="submission" date="2020-05" db="EMBL/GenBank/DDBJ databases">
        <title>Complete genome sequencing of Campylobacter and Arcobacter type strains.</title>
        <authorList>
            <person name="Miller W.G."/>
            <person name="Yee E."/>
        </authorList>
    </citation>
    <scope>NUCLEOTIDE SEQUENCE [LARGE SCALE GENOMIC DNA]</scope>
    <source>
        <strain evidence="1 2">CCUG 73571</strain>
    </source>
</reference>
<name>A0A7L5ICF2_9BACT</name>